<gene>
    <name evidence="1" type="ORF">QJS10_CPB13g01253</name>
</gene>
<evidence type="ECO:0000313" key="1">
    <source>
        <dbReference type="EMBL" id="KAK1300097.1"/>
    </source>
</evidence>
<proteinExistence type="predicted"/>
<reference evidence="1" key="1">
    <citation type="journal article" date="2023" name="Nat. Commun.">
        <title>Diploid and tetraploid genomes of Acorus and the evolution of monocots.</title>
        <authorList>
            <person name="Ma L."/>
            <person name="Liu K.W."/>
            <person name="Li Z."/>
            <person name="Hsiao Y.Y."/>
            <person name="Qi Y."/>
            <person name="Fu T."/>
            <person name="Tang G.D."/>
            <person name="Zhang D."/>
            <person name="Sun W.H."/>
            <person name="Liu D.K."/>
            <person name="Li Y."/>
            <person name="Chen G.Z."/>
            <person name="Liu X.D."/>
            <person name="Liao X.Y."/>
            <person name="Jiang Y.T."/>
            <person name="Yu X."/>
            <person name="Hao Y."/>
            <person name="Huang J."/>
            <person name="Zhao X.W."/>
            <person name="Ke S."/>
            <person name="Chen Y.Y."/>
            <person name="Wu W.L."/>
            <person name="Hsu J.L."/>
            <person name="Lin Y.F."/>
            <person name="Huang M.D."/>
            <person name="Li C.Y."/>
            <person name="Huang L."/>
            <person name="Wang Z.W."/>
            <person name="Zhao X."/>
            <person name="Zhong W.Y."/>
            <person name="Peng D.H."/>
            <person name="Ahmad S."/>
            <person name="Lan S."/>
            <person name="Zhang J.S."/>
            <person name="Tsai W.C."/>
            <person name="Van de Peer Y."/>
            <person name="Liu Z.J."/>
        </authorList>
    </citation>
    <scope>NUCLEOTIDE SEQUENCE</scope>
    <source>
        <strain evidence="1">CP</strain>
    </source>
</reference>
<evidence type="ECO:0000313" key="2">
    <source>
        <dbReference type="Proteomes" id="UP001180020"/>
    </source>
</evidence>
<reference evidence="1" key="2">
    <citation type="submission" date="2023-06" db="EMBL/GenBank/DDBJ databases">
        <authorList>
            <person name="Ma L."/>
            <person name="Liu K.-W."/>
            <person name="Li Z."/>
            <person name="Hsiao Y.-Y."/>
            <person name="Qi Y."/>
            <person name="Fu T."/>
            <person name="Tang G."/>
            <person name="Zhang D."/>
            <person name="Sun W.-H."/>
            <person name="Liu D.-K."/>
            <person name="Li Y."/>
            <person name="Chen G.-Z."/>
            <person name="Liu X.-D."/>
            <person name="Liao X.-Y."/>
            <person name="Jiang Y.-T."/>
            <person name="Yu X."/>
            <person name="Hao Y."/>
            <person name="Huang J."/>
            <person name="Zhao X.-W."/>
            <person name="Ke S."/>
            <person name="Chen Y.-Y."/>
            <person name="Wu W.-L."/>
            <person name="Hsu J.-L."/>
            <person name="Lin Y.-F."/>
            <person name="Huang M.-D."/>
            <person name="Li C.-Y."/>
            <person name="Huang L."/>
            <person name="Wang Z.-W."/>
            <person name="Zhao X."/>
            <person name="Zhong W.-Y."/>
            <person name="Peng D.-H."/>
            <person name="Ahmad S."/>
            <person name="Lan S."/>
            <person name="Zhang J.-S."/>
            <person name="Tsai W.-C."/>
            <person name="Van De Peer Y."/>
            <person name="Liu Z.-J."/>
        </authorList>
    </citation>
    <scope>NUCLEOTIDE SEQUENCE</scope>
    <source>
        <strain evidence="1">CP</strain>
        <tissue evidence="1">Leaves</tissue>
    </source>
</reference>
<name>A0AAV9DIW4_ACOCL</name>
<accession>A0AAV9DIW4</accession>
<keyword evidence="2" id="KW-1185">Reference proteome</keyword>
<protein>
    <submittedName>
        <fullName evidence="1">Uncharacterized protein</fullName>
    </submittedName>
</protein>
<dbReference type="AlphaFoldDB" id="A0AAV9DIW4"/>
<comment type="caution">
    <text evidence="1">The sequence shown here is derived from an EMBL/GenBank/DDBJ whole genome shotgun (WGS) entry which is preliminary data.</text>
</comment>
<organism evidence="1 2">
    <name type="scientific">Acorus calamus</name>
    <name type="common">Sweet flag</name>
    <dbReference type="NCBI Taxonomy" id="4465"/>
    <lineage>
        <taxon>Eukaryota</taxon>
        <taxon>Viridiplantae</taxon>
        <taxon>Streptophyta</taxon>
        <taxon>Embryophyta</taxon>
        <taxon>Tracheophyta</taxon>
        <taxon>Spermatophyta</taxon>
        <taxon>Magnoliopsida</taxon>
        <taxon>Liliopsida</taxon>
        <taxon>Acoraceae</taxon>
        <taxon>Acorus</taxon>
    </lineage>
</organism>
<dbReference type="Proteomes" id="UP001180020">
    <property type="component" value="Unassembled WGS sequence"/>
</dbReference>
<sequence length="56" mass="6663">MSSEHVPIQIVKKGRCKPAFQPTRKAKNINMSRTKRTKMMWRTMRPMRMCSIGRLK</sequence>
<dbReference type="EMBL" id="JAUJYO010000013">
    <property type="protein sequence ID" value="KAK1300097.1"/>
    <property type="molecule type" value="Genomic_DNA"/>
</dbReference>